<dbReference type="Proteomes" id="UP000634455">
    <property type="component" value="Unassembled WGS sequence"/>
</dbReference>
<dbReference type="InterPro" id="IPR036869">
    <property type="entry name" value="J_dom_sf"/>
</dbReference>
<dbReference type="InterPro" id="IPR029024">
    <property type="entry name" value="TerB-like"/>
</dbReference>
<dbReference type="InterPro" id="IPR007791">
    <property type="entry name" value="DjlA_N"/>
</dbReference>
<dbReference type="SUPFAM" id="SSF46565">
    <property type="entry name" value="Chaperone J-domain"/>
    <property type="match status" value="1"/>
</dbReference>
<comment type="caution">
    <text evidence="2">The sequence shown here is derived from an EMBL/GenBank/DDBJ whole genome shotgun (WGS) entry which is preliminary data.</text>
</comment>
<sequence length="228" mass="25481">MSIWLRISDAIGALSKGESLSTVLEKLRTQPERSIAFTIAVIGLGAKMAKADGLVTKDEVTAFRQVFHIAKRDEAQAAKVFNLARTDVAGYEVYASTIYKMFRNDSAVLENLVEGLFHIAMADGQYHPAEDDFVHTVARKFGIDERSFRGLRTRFVPDAEPDAYDVLGVDVGTPIDEVRAKWRKIIRETHPDQLMAQGLPEEAISMATKRMIAANRAWEEIYEAHEPA</sequence>
<reference evidence="3" key="1">
    <citation type="journal article" date="2019" name="Int. J. Syst. Evol. Microbiol.">
        <title>The Global Catalogue of Microorganisms (GCM) 10K type strain sequencing project: providing services to taxonomists for standard genome sequencing and annotation.</title>
        <authorList>
            <consortium name="The Broad Institute Genomics Platform"/>
            <consortium name="The Broad Institute Genome Sequencing Center for Infectious Disease"/>
            <person name="Wu L."/>
            <person name="Ma J."/>
        </authorList>
    </citation>
    <scope>NUCLEOTIDE SEQUENCE [LARGE SCALE GENOMIC DNA]</scope>
    <source>
        <strain evidence="3">KCTC 32465</strain>
    </source>
</reference>
<dbReference type="CDD" id="cd07316">
    <property type="entry name" value="terB_like_DjlA"/>
    <property type="match status" value="1"/>
</dbReference>
<dbReference type="RefSeq" id="WP_189640609.1">
    <property type="nucleotide sequence ID" value="NZ_BMZF01000005.1"/>
</dbReference>
<dbReference type="SMART" id="SM00271">
    <property type="entry name" value="DnaJ"/>
    <property type="match status" value="1"/>
</dbReference>
<dbReference type="Gene3D" id="1.10.3680.10">
    <property type="entry name" value="TerB-like"/>
    <property type="match status" value="1"/>
</dbReference>
<organism evidence="2 3">
    <name type="scientific">Paramylibacter ulvae</name>
    <dbReference type="NCBI Taxonomy" id="1651968"/>
    <lineage>
        <taxon>Bacteria</taxon>
        <taxon>Pseudomonadati</taxon>
        <taxon>Pseudomonadota</taxon>
        <taxon>Alphaproteobacteria</taxon>
        <taxon>Rhodobacterales</taxon>
        <taxon>Paracoccaceae</taxon>
        <taxon>Paramylibacter</taxon>
    </lineage>
</organism>
<dbReference type="PROSITE" id="PS50076">
    <property type="entry name" value="DNAJ_2"/>
    <property type="match status" value="1"/>
</dbReference>
<evidence type="ECO:0000313" key="3">
    <source>
        <dbReference type="Proteomes" id="UP000634455"/>
    </source>
</evidence>
<feature type="domain" description="J" evidence="1">
    <location>
        <begin position="162"/>
        <end position="226"/>
    </location>
</feature>
<dbReference type="SUPFAM" id="SSF158682">
    <property type="entry name" value="TerB-like"/>
    <property type="match status" value="1"/>
</dbReference>
<dbReference type="Pfam" id="PF05099">
    <property type="entry name" value="TerB"/>
    <property type="match status" value="1"/>
</dbReference>
<dbReference type="CDD" id="cd06257">
    <property type="entry name" value="DnaJ"/>
    <property type="match status" value="1"/>
</dbReference>
<evidence type="ECO:0000259" key="1">
    <source>
        <dbReference type="PROSITE" id="PS50076"/>
    </source>
</evidence>
<dbReference type="EMBL" id="BMZF01000005">
    <property type="protein sequence ID" value="GHA54386.1"/>
    <property type="molecule type" value="Genomic_DNA"/>
</dbReference>
<proteinExistence type="predicted"/>
<evidence type="ECO:0000313" key="2">
    <source>
        <dbReference type="EMBL" id="GHA54386.1"/>
    </source>
</evidence>
<keyword evidence="3" id="KW-1185">Reference proteome</keyword>
<name>A0ABQ3D203_9RHOB</name>
<dbReference type="InterPro" id="IPR001623">
    <property type="entry name" value="DnaJ_domain"/>
</dbReference>
<dbReference type="Gene3D" id="1.10.287.110">
    <property type="entry name" value="DnaJ domain"/>
    <property type="match status" value="1"/>
</dbReference>
<protein>
    <submittedName>
        <fullName evidence="2">Molecular chaperone DjlA</fullName>
    </submittedName>
</protein>
<gene>
    <name evidence="2" type="ORF">GCM10008927_20240</name>
</gene>
<accession>A0ABQ3D203</accession>